<keyword evidence="1" id="KW-0472">Membrane</keyword>
<organism evidence="2 3">
    <name type="scientific">Algoriphagus jejuensis</name>
    <dbReference type="NCBI Taxonomy" id="419934"/>
    <lineage>
        <taxon>Bacteria</taxon>
        <taxon>Pseudomonadati</taxon>
        <taxon>Bacteroidota</taxon>
        <taxon>Cytophagia</taxon>
        <taxon>Cytophagales</taxon>
        <taxon>Cyclobacteriaceae</taxon>
        <taxon>Algoriphagus</taxon>
    </lineage>
</organism>
<keyword evidence="1" id="KW-0812">Transmembrane</keyword>
<keyword evidence="1" id="KW-1133">Transmembrane helix</keyword>
<keyword evidence="3" id="KW-1185">Reference proteome</keyword>
<feature type="transmembrane region" description="Helical" evidence="1">
    <location>
        <begin position="62"/>
        <end position="83"/>
    </location>
</feature>
<sequence length="226" mass="25625">MDLQELIDNYLEGKMSPEDERLFEKLIAENPQHQAELEQQKKGREALNLAERHATRSNMKSWALSTAIACFLVLSGYLLWITLGMSPGEKLYAKHYNTFPNQIASGTLETSNTKLLSEAFQAYDAKDFKKAEVLFGQIPHRADSDYLLLYQGICQLELGRPEKAIPLFNLVKSESNAASKEVACWYAALGYFKLNMLEKGKDALRVSASRPNLYQEQAKSILRQLE</sequence>
<evidence type="ECO:0000313" key="3">
    <source>
        <dbReference type="Proteomes" id="UP001500469"/>
    </source>
</evidence>
<proteinExistence type="predicted"/>
<dbReference type="SUPFAM" id="SSF48452">
    <property type="entry name" value="TPR-like"/>
    <property type="match status" value="1"/>
</dbReference>
<evidence type="ECO:0008006" key="4">
    <source>
        <dbReference type="Google" id="ProtNLM"/>
    </source>
</evidence>
<name>A0ABN1MZX0_9BACT</name>
<protein>
    <recommendedName>
        <fullName evidence="4">Tetratricopeptide repeat protein</fullName>
    </recommendedName>
</protein>
<gene>
    <name evidence="2" type="ORF">GCM10009119_17750</name>
</gene>
<dbReference type="RefSeq" id="WP_343850550.1">
    <property type="nucleotide sequence ID" value="NZ_BAAAFI010000007.1"/>
</dbReference>
<dbReference type="InterPro" id="IPR011990">
    <property type="entry name" value="TPR-like_helical_dom_sf"/>
</dbReference>
<reference evidence="3" key="1">
    <citation type="journal article" date="2019" name="Int. J. Syst. Evol. Microbiol.">
        <title>The Global Catalogue of Microorganisms (GCM) 10K type strain sequencing project: providing services to taxonomists for standard genome sequencing and annotation.</title>
        <authorList>
            <consortium name="The Broad Institute Genomics Platform"/>
            <consortium name="The Broad Institute Genome Sequencing Center for Infectious Disease"/>
            <person name="Wu L."/>
            <person name="Ma J."/>
        </authorList>
    </citation>
    <scope>NUCLEOTIDE SEQUENCE [LARGE SCALE GENOMIC DNA]</scope>
    <source>
        <strain evidence="3">JCM 16112</strain>
    </source>
</reference>
<dbReference type="EMBL" id="BAAAFI010000007">
    <property type="protein sequence ID" value="GAA0878807.1"/>
    <property type="molecule type" value="Genomic_DNA"/>
</dbReference>
<comment type="caution">
    <text evidence="2">The sequence shown here is derived from an EMBL/GenBank/DDBJ whole genome shotgun (WGS) entry which is preliminary data.</text>
</comment>
<dbReference type="Gene3D" id="1.25.40.10">
    <property type="entry name" value="Tetratricopeptide repeat domain"/>
    <property type="match status" value="1"/>
</dbReference>
<evidence type="ECO:0000313" key="2">
    <source>
        <dbReference type="EMBL" id="GAA0878807.1"/>
    </source>
</evidence>
<accession>A0ABN1MZX0</accession>
<evidence type="ECO:0000256" key="1">
    <source>
        <dbReference type="SAM" id="Phobius"/>
    </source>
</evidence>
<dbReference type="Proteomes" id="UP001500469">
    <property type="component" value="Unassembled WGS sequence"/>
</dbReference>